<dbReference type="CDD" id="cd00104">
    <property type="entry name" value="KAZAL_FS"/>
    <property type="match status" value="1"/>
</dbReference>
<dbReference type="FunFam" id="4.10.410.10:FF:000002">
    <property type="entry name" value="WAP, follistatin/kazal, immunoglobulin, kunitz and netrin domain-containing 2"/>
    <property type="match status" value="1"/>
</dbReference>
<dbReference type="InterPro" id="IPR036880">
    <property type="entry name" value="Kunitz_BPTI_sf"/>
</dbReference>
<dbReference type="InterPro" id="IPR007110">
    <property type="entry name" value="Ig-like_dom"/>
</dbReference>
<dbReference type="GO" id="GO:0004867">
    <property type="term" value="F:serine-type endopeptidase inhibitor activity"/>
    <property type="evidence" value="ECO:0007669"/>
    <property type="project" value="UniProtKB-KW"/>
</dbReference>
<evidence type="ECO:0000256" key="9">
    <source>
        <dbReference type="ARBA" id="ARBA00023215"/>
    </source>
</evidence>
<feature type="domain" description="BPTI/Kunitz inhibitor" evidence="13">
    <location>
        <begin position="384"/>
        <end position="434"/>
    </location>
</feature>
<dbReference type="PROSITE" id="PS51465">
    <property type="entry name" value="KAZAL_2"/>
    <property type="match status" value="1"/>
</dbReference>
<dbReference type="InterPro" id="IPR018933">
    <property type="entry name" value="Netrin_module_non-TIMP"/>
</dbReference>
<dbReference type="OrthoDB" id="8187079at2759"/>
<dbReference type="PANTHER" id="PTHR45938">
    <property type="entry name" value="ACP24A4-RELATED"/>
    <property type="match status" value="1"/>
</dbReference>
<dbReference type="Gene3D" id="4.10.410.10">
    <property type="entry name" value="Pancreatic trypsin inhibitor Kunitz domain"/>
    <property type="match status" value="2"/>
</dbReference>
<dbReference type="PROSITE" id="PS50279">
    <property type="entry name" value="BPTI_KUNITZ_2"/>
    <property type="match status" value="2"/>
</dbReference>
<dbReference type="Gene3D" id="4.10.75.10">
    <property type="entry name" value="Elafin-like"/>
    <property type="match status" value="1"/>
</dbReference>
<keyword evidence="3" id="KW-0964">Secreted</keyword>
<dbReference type="SMART" id="SM00131">
    <property type="entry name" value="KU"/>
    <property type="match status" value="2"/>
</dbReference>
<gene>
    <name evidence="16" type="ORF">KOW79_021070</name>
</gene>
<evidence type="ECO:0000259" key="15">
    <source>
        <dbReference type="PROSITE" id="PS51465"/>
    </source>
</evidence>
<dbReference type="Gene3D" id="2.60.40.10">
    <property type="entry name" value="Immunoglobulins"/>
    <property type="match status" value="1"/>
</dbReference>
<evidence type="ECO:0000256" key="10">
    <source>
        <dbReference type="ARBA" id="ARBA00023319"/>
    </source>
</evidence>
<dbReference type="InterPro" id="IPR036179">
    <property type="entry name" value="Ig-like_dom_sf"/>
</dbReference>
<dbReference type="Gene3D" id="2.40.50.120">
    <property type="match status" value="1"/>
</dbReference>
<keyword evidence="10" id="KW-0393">Immunoglobulin domain</keyword>
<dbReference type="SUPFAM" id="SSF57362">
    <property type="entry name" value="BPTI-like"/>
    <property type="match status" value="2"/>
</dbReference>
<keyword evidence="6 11" id="KW-0732">Signal</keyword>
<evidence type="ECO:0000256" key="7">
    <source>
        <dbReference type="ARBA" id="ARBA00022900"/>
    </source>
</evidence>
<feature type="domain" description="BPTI/Kunitz inhibitor" evidence="13">
    <location>
        <begin position="326"/>
        <end position="376"/>
    </location>
</feature>
<dbReference type="AlphaFoldDB" id="A0A9D3SEQ8"/>
<dbReference type="SUPFAM" id="SSF57256">
    <property type="entry name" value="Elafin-like"/>
    <property type="match status" value="1"/>
</dbReference>
<comment type="caution">
    <text evidence="16">The sequence shown here is derived from an EMBL/GenBank/DDBJ whole genome shotgun (WGS) entry which is preliminary data.</text>
</comment>
<dbReference type="InterPro" id="IPR001134">
    <property type="entry name" value="Netrin_domain"/>
</dbReference>
<evidence type="ECO:0000256" key="3">
    <source>
        <dbReference type="ARBA" id="ARBA00022525"/>
    </source>
</evidence>
<keyword evidence="17" id="KW-1185">Reference proteome</keyword>
<dbReference type="InterPro" id="IPR020901">
    <property type="entry name" value="Prtase_inh_Kunz-CS"/>
</dbReference>
<dbReference type="InterPro" id="IPR013783">
    <property type="entry name" value="Ig-like_fold"/>
</dbReference>
<keyword evidence="7" id="KW-0722">Serine protease inhibitor</keyword>
<dbReference type="GO" id="GO:0050431">
    <property type="term" value="F:transforming growth factor beta binding"/>
    <property type="evidence" value="ECO:0007669"/>
    <property type="project" value="TreeGrafter"/>
</dbReference>
<comment type="similarity">
    <text evidence="2">Belongs to the WFIKKN family.</text>
</comment>
<dbReference type="InterPro" id="IPR036058">
    <property type="entry name" value="Kazal_dom_sf"/>
</dbReference>
<evidence type="ECO:0000313" key="17">
    <source>
        <dbReference type="Proteomes" id="UP000824219"/>
    </source>
</evidence>
<accession>A0A9D3SEQ8</accession>
<dbReference type="GO" id="GO:0048019">
    <property type="term" value="F:receptor antagonist activity"/>
    <property type="evidence" value="ECO:0007669"/>
    <property type="project" value="TreeGrafter"/>
</dbReference>
<dbReference type="Pfam" id="PF01759">
    <property type="entry name" value="NTR"/>
    <property type="match status" value="1"/>
</dbReference>
<dbReference type="InterPro" id="IPR002350">
    <property type="entry name" value="Kazal_dom"/>
</dbReference>
<evidence type="ECO:0000256" key="1">
    <source>
        <dbReference type="ARBA" id="ARBA00004613"/>
    </source>
</evidence>
<keyword evidence="5" id="KW-0646">Protease inhibitor</keyword>
<dbReference type="InterPro" id="IPR013098">
    <property type="entry name" value="Ig_I-set"/>
</dbReference>
<dbReference type="Pfam" id="PF07679">
    <property type="entry name" value="I-set"/>
    <property type="match status" value="1"/>
</dbReference>
<evidence type="ECO:0008006" key="18">
    <source>
        <dbReference type="Google" id="ProtNLM"/>
    </source>
</evidence>
<dbReference type="FunFam" id="3.30.60.30:FF:000014">
    <property type="entry name" value="WAP, Kazal, immunoglobulin, Kunitz and NTR domain-containing protein 2"/>
    <property type="match status" value="1"/>
</dbReference>
<evidence type="ECO:0000256" key="6">
    <source>
        <dbReference type="ARBA" id="ARBA00022729"/>
    </source>
</evidence>
<dbReference type="SMART" id="SM00409">
    <property type="entry name" value="IG"/>
    <property type="match status" value="1"/>
</dbReference>
<dbReference type="Pfam" id="PF00095">
    <property type="entry name" value="WAP"/>
    <property type="match status" value="1"/>
</dbReference>
<comment type="subcellular location">
    <subcellularLocation>
        <location evidence="1">Secreted</location>
    </subcellularLocation>
</comment>
<keyword evidence="4" id="KW-0483">Metalloprotease inhibitor</keyword>
<sequence>MTCVSCCTLVRVCCCLLLLFLLLLFFPLLGLAAGSVEHDGVCPNFLNPHLWVDAQSTCERECSTDQDCAIFEKCCTNVCGLLSCVASRFSDDSSLSLAAPDGQAGTNVSSVGAASCDGFVCSQQGAECVMWVGQPVCKCQDRCESEPSFTCASDGLTYFNRCYMDAEACVQGVTLTVVTCRYHLFASPTPSDTTVPPTPTSSAPFPPTLYSNPQHRIVYLGGTVSFHCDVTGHPKPDITWEKQSERQIMRPDQMFGNVVITNIGQLVVYNAQVFDTGIYTCVARNSVGILRADYPLSVVRQDERDAFEDTEVGTDAPDRPFSASDCSVSVEQGECGESRVDWHYNAVLGSCQPFTQGGCLRGRNRFETYEECRTSCEREEVALCNLPAVQGPCRNWEPRWAYNAVTKLCQAFVYGGCRGNSNNFRSRVECQASCPRQSSRPCRSCRPKGRLVPSLCRSDFVIVGRVTELIEDLDSGIARFSLEQVLWDEKMGLKQFKARYLEVTLVRMDWSCPCPNITVQEESPLLVMGEVQEGMAMVLPDSYVRPTSDRRVKKIQDVLAKKTCEMLQRFQD</sequence>
<evidence type="ECO:0000256" key="5">
    <source>
        <dbReference type="ARBA" id="ARBA00022690"/>
    </source>
</evidence>
<dbReference type="PANTHER" id="PTHR45938:SF6">
    <property type="entry name" value="WAP, KAZAL, IMMUNOGLOBULIN, KUNITZ AND NTR DOMAIN-CONTAINING PROTEIN 1"/>
    <property type="match status" value="1"/>
</dbReference>
<evidence type="ECO:0000256" key="2">
    <source>
        <dbReference type="ARBA" id="ARBA00005743"/>
    </source>
</evidence>
<feature type="domain" description="NTR" evidence="12">
    <location>
        <begin position="434"/>
        <end position="564"/>
    </location>
</feature>
<feature type="signal peptide" evidence="11">
    <location>
        <begin position="1"/>
        <end position="32"/>
    </location>
</feature>
<organism evidence="16 17">
    <name type="scientific">Hemibagrus wyckioides</name>
    <dbReference type="NCBI Taxonomy" id="337641"/>
    <lineage>
        <taxon>Eukaryota</taxon>
        <taxon>Metazoa</taxon>
        <taxon>Chordata</taxon>
        <taxon>Craniata</taxon>
        <taxon>Vertebrata</taxon>
        <taxon>Euteleostomi</taxon>
        <taxon>Actinopterygii</taxon>
        <taxon>Neopterygii</taxon>
        <taxon>Teleostei</taxon>
        <taxon>Ostariophysi</taxon>
        <taxon>Siluriformes</taxon>
        <taxon>Bagridae</taxon>
        <taxon>Hemibagrus</taxon>
    </lineage>
</organism>
<evidence type="ECO:0000256" key="11">
    <source>
        <dbReference type="SAM" id="SignalP"/>
    </source>
</evidence>
<dbReference type="SUPFAM" id="SSF100895">
    <property type="entry name" value="Kazal-type serine protease inhibitors"/>
    <property type="match status" value="1"/>
</dbReference>
<dbReference type="InterPro" id="IPR003598">
    <property type="entry name" value="Ig_sub2"/>
</dbReference>
<feature type="domain" description="Kazal-like" evidence="15">
    <location>
        <begin position="131"/>
        <end position="182"/>
    </location>
</feature>
<dbReference type="Gene3D" id="3.30.60.30">
    <property type="match status" value="1"/>
</dbReference>
<name>A0A9D3SEQ8_9TELE</name>
<dbReference type="InterPro" id="IPR036645">
    <property type="entry name" value="Elafin-like_sf"/>
</dbReference>
<dbReference type="SMART" id="SM00408">
    <property type="entry name" value="IGc2"/>
    <property type="match status" value="1"/>
</dbReference>
<dbReference type="PROSITE" id="PS00280">
    <property type="entry name" value="BPTI_KUNITZ_1"/>
    <property type="match status" value="1"/>
</dbReference>
<evidence type="ECO:0000256" key="4">
    <source>
        <dbReference type="ARBA" id="ARBA00022608"/>
    </source>
</evidence>
<dbReference type="InterPro" id="IPR008197">
    <property type="entry name" value="WAP_dom"/>
</dbReference>
<dbReference type="InterPro" id="IPR002223">
    <property type="entry name" value="Kunitz_BPTI"/>
</dbReference>
<evidence type="ECO:0000259" key="12">
    <source>
        <dbReference type="PROSITE" id="PS50189"/>
    </source>
</evidence>
<dbReference type="GO" id="GO:0005615">
    <property type="term" value="C:extracellular space"/>
    <property type="evidence" value="ECO:0007669"/>
    <property type="project" value="TreeGrafter"/>
</dbReference>
<dbReference type="InterPro" id="IPR003599">
    <property type="entry name" value="Ig_sub"/>
</dbReference>
<dbReference type="GO" id="GO:0007179">
    <property type="term" value="P:transforming growth factor beta receptor signaling pathway"/>
    <property type="evidence" value="ECO:0007669"/>
    <property type="project" value="TreeGrafter"/>
</dbReference>
<dbReference type="PROSITE" id="PS50189">
    <property type="entry name" value="NTR"/>
    <property type="match status" value="1"/>
</dbReference>
<feature type="domain" description="Ig-like" evidence="14">
    <location>
        <begin position="207"/>
        <end position="297"/>
    </location>
</feature>
<dbReference type="EMBL" id="JAHKSW010000026">
    <property type="protein sequence ID" value="KAG7316204.1"/>
    <property type="molecule type" value="Genomic_DNA"/>
</dbReference>
<dbReference type="Pfam" id="PF00014">
    <property type="entry name" value="Kunitz_BPTI"/>
    <property type="match status" value="2"/>
</dbReference>
<keyword evidence="9" id="KW-0481">Metalloenzyme inhibitor</keyword>
<dbReference type="SUPFAM" id="SSF50242">
    <property type="entry name" value="TIMP-like"/>
    <property type="match status" value="1"/>
</dbReference>
<evidence type="ECO:0000259" key="13">
    <source>
        <dbReference type="PROSITE" id="PS50279"/>
    </source>
</evidence>
<dbReference type="CDD" id="cd22606">
    <property type="entry name" value="Kunitz_WFIKKN_2-like"/>
    <property type="match status" value="1"/>
</dbReference>
<dbReference type="InterPro" id="IPR008993">
    <property type="entry name" value="TIMP-like_OB-fold"/>
</dbReference>
<keyword evidence="8" id="KW-1015">Disulfide bond</keyword>
<evidence type="ECO:0000313" key="16">
    <source>
        <dbReference type="EMBL" id="KAG7316204.1"/>
    </source>
</evidence>
<dbReference type="SUPFAM" id="SSF48726">
    <property type="entry name" value="Immunoglobulin"/>
    <property type="match status" value="1"/>
</dbReference>
<evidence type="ECO:0000256" key="8">
    <source>
        <dbReference type="ARBA" id="ARBA00023157"/>
    </source>
</evidence>
<dbReference type="FunFam" id="4.10.75.10:FF:000002">
    <property type="entry name" value="WAP, Kazal, immunoglobulin, Kunitz and NTR domain-containing protein 2"/>
    <property type="match status" value="1"/>
</dbReference>
<feature type="chain" id="PRO_5038388309" description="WAP, follistatin/kazal, immunoglobulin, kunitz and netrin domain containing 1" evidence="11">
    <location>
        <begin position="33"/>
        <end position="572"/>
    </location>
</feature>
<dbReference type="PRINTS" id="PR00759">
    <property type="entry name" value="BASICPTASE"/>
</dbReference>
<evidence type="ECO:0000259" key="14">
    <source>
        <dbReference type="PROSITE" id="PS50835"/>
    </source>
</evidence>
<dbReference type="Proteomes" id="UP000824219">
    <property type="component" value="Linkage Group LG26"/>
</dbReference>
<protein>
    <recommendedName>
        <fullName evidence="18">WAP, follistatin/kazal, immunoglobulin, kunitz and netrin domain containing 1</fullName>
    </recommendedName>
</protein>
<proteinExistence type="inferred from homology"/>
<reference evidence="16 17" key="1">
    <citation type="submission" date="2021-06" db="EMBL/GenBank/DDBJ databases">
        <title>Chromosome-level genome assembly of the red-tail catfish (Hemibagrus wyckioides).</title>
        <authorList>
            <person name="Shao F."/>
        </authorList>
    </citation>
    <scope>NUCLEOTIDE SEQUENCE [LARGE SCALE GENOMIC DNA]</scope>
    <source>
        <strain evidence="16">EC202008001</strain>
        <tissue evidence="16">Blood</tissue>
    </source>
</reference>
<dbReference type="PROSITE" id="PS50835">
    <property type="entry name" value="IG_LIKE"/>
    <property type="match status" value="1"/>
</dbReference>
<dbReference type="FunFam" id="2.60.40.10:FF:000032">
    <property type="entry name" value="palladin isoform X1"/>
    <property type="match status" value="1"/>
</dbReference>